<reference evidence="1" key="1">
    <citation type="journal article" date="2020" name="Stud. Mycol.">
        <title>101 Dothideomycetes genomes: a test case for predicting lifestyles and emergence of pathogens.</title>
        <authorList>
            <person name="Haridas S."/>
            <person name="Albert R."/>
            <person name="Binder M."/>
            <person name="Bloem J."/>
            <person name="Labutti K."/>
            <person name="Salamov A."/>
            <person name="Andreopoulos B."/>
            <person name="Baker S."/>
            <person name="Barry K."/>
            <person name="Bills G."/>
            <person name="Bluhm B."/>
            <person name="Cannon C."/>
            <person name="Castanera R."/>
            <person name="Culley D."/>
            <person name="Daum C."/>
            <person name="Ezra D."/>
            <person name="Gonzalez J."/>
            <person name="Henrissat B."/>
            <person name="Kuo A."/>
            <person name="Liang C."/>
            <person name="Lipzen A."/>
            <person name="Lutzoni F."/>
            <person name="Magnuson J."/>
            <person name="Mondo S."/>
            <person name="Nolan M."/>
            <person name="Ohm R."/>
            <person name="Pangilinan J."/>
            <person name="Park H.-J."/>
            <person name="Ramirez L."/>
            <person name="Alfaro M."/>
            <person name="Sun H."/>
            <person name="Tritt A."/>
            <person name="Yoshinaga Y."/>
            <person name="Zwiers L.-H."/>
            <person name="Turgeon B."/>
            <person name="Goodwin S."/>
            <person name="Spatafora J."/>
            <person name="Crous P."/>
            <person name="Grigoriev I."/>
        </authorList>
    </citation>
    <scope>NUCLEOTIDE SEQUENCE</scope>
    <source>
        <strain evidence="1">CBS 116005</strain>
    </source>
</reference>
<dbReference type="AlphaFoldDB" id="A0A6G1LN02"/>
<dbReference type="InterPro" id="IPR038883">
    <property type="entry name" value="AN11006-like"/>
</dbReference>
<evidence type="ECO:0000313" key="2">
    <source>
        <dbReference type="Proteomes" id="UP000799436"/>
    </source>
</evidence>
<dbReference type="PANTHER" id="PTHR42085">
    <property type="entry name" value="F-BOX DOMAIN-CONTAINING PROTEIN"/>
    <property type="match status" value="1"/>
</dbReference>
<dbReference type="EMBL" id="ML995808">
    <property type="protein sequence ID" value="KAF2774186.1"/>
    <property type="molecule type" value="Genomic_DNA"/>
</dbReference>
<dbReference type="OrthoDB" id="62952at2759"/>
<organism evidence="1 2">
    <name type="scientific">Teratosphaeria nubilosa</name>
    <dbReference type="NCBI Taxonomy" id="161662"/>
    <lineage>
        <taxon>Eukaryota</taxon>
        <taxon>Fungi</taxon>
        <taxon>Dikarya</taxon>
        <taxon>Ascomycota</taxon>
        <taxon>Pezizomycotina</taxon>
        <taxon>Dothideomycetes</taxon>
        <taxon>Dothideomycetidae</taxon>
        <taxon>Mycosphaerellales</taxon>
        <taxon>Teratosphaeriaceae</taxon>
        <taxon>Teratosphaeria</taxon>
    </lineage>
</organism>
<keyword evidence="2" id="KW-1185">Reference proteome</keyword>
<dbReference type="Proteomes" id="UP000799436">
    <property type="component" value="Unassembled WGS sequence"/>
</dbReference>
<sequence>MTFKSVYHFTQQNQISSNASVHAHTDTSQITIRTDIFHANMQESLIRHDFAQYSAALSHPHICQWLLRYCVVDQSSRTTDTALWRAYQETRSLGKTDSTRVPLVFRRAIFITFSMARLAYNTGFGDVERSVIVGIRHPGSAFGFNPLRLPSTVEIQYHVPDTGIWPSLLREIFKYRIPDELSIDLETRLTAATIREQKTGSLFRSCLQEEEEDHDDLVRLVEGAAASFAVYTPVNLAPRLRDVYLRRTRNHYRNALFTRLYALQELQDARESTELSLNARNAAEAKFKGAHKRVEAMRLSNEANNLAHVPPFRLMNLPFEHRLMIYEFALAASRPIDVVVATKDVSLTYTPPPGLTLVSRSVRAECLPVYYANNHFVLHLCADRYTHGIAANGFENQIIFTWMHKIGDLYRNGQKIADGLITRRMRALSVVFQARVVHLSRALLPAAYRTMRFDLTYSHVSGLSYAIPSNYAHKWLGGIRRLEEVLANTKSMERPGLDGGTRLFAYFLFHDRLLNDWELGIGADGTRIASGALLAANCDCHTRLS</sequence>
<evidence type="ECO:0008006" key="3">
    <source>
        <dbReference type="Google" id="ProtNLM"/>
    </source>
</evidence>
<dbReference type="PANTHER" id="PTHR42085:SF2">
    <property type="entry name" value="F-BOX DOMAIN-CONTAINING PROTEIN"/>
    <property type="match status" value="1"/>
</dbReference>
<proteinExistence type="predicted"/>
<evidence type="ECO:0000313" key="1">
    <source>
        <dbReference type="EMBL" id="KAF2774186.1"/>
    </source>
</evidence>
<name>A0A6G1LN02_9PEZI</name>
<accession>A0A6G1LN02</accession>
<gene>
    <name evidence="1" type="ORF">EJ03DRAFT_1910</name>
</gene>
<protein>
    <recommendedName>
        <fullName evidence="3">F-box domain-containing protein</fullName>
    </recommendedName>
</protein>